<keyword evidence="4" id="KW-0443">Lipid metabolism</keyword>
<dbReference type="AlphaFoldDB" id="A0A318XKA5"/>
<dbReference type="GO" id="GO:0071766">
    <property type="term" value="P:Actinobacterium-type cell wall biogenesis"/>
    <property type="evidence" value="ECO:0007669"/>
    <property type="project" value="UniProtKB-ARBA"/>
</dbReference>
<dbReference type="PANTHER" id="PTHR22754">
    <property type="entry name" value="DISCO-INTERACTING PROTEIN 2 DIP2 -RELATED"/>
    <property type="match status" value="1"/>
</dbReference>
<dbReference type="InterPro" id="IPR040097">
    <property type="entry name" value="FAAL/FAAC"/>
</dbReference>
<dbReference type="Gene3D" id="3.30.300.30">
    <property type="match status" value="1"/>
</dbReference>
<dbReference type="GO" id="GO:0006633">
    <property type="term" value="P:fatty acid biosynthetic process"/>
    <property type="evidence" value="ECO:0007669"/>
    <property type="project" value="TreeGrafter"/>
</dbReference>
<organism evidence="7 8">
    <name type="scientific">Ruminiclostridium sufflavum DSM 19573</name>
    <dbReference type="NCBI Taxonomy" id="1121337"/>
    <lineage>
        <taxon>Bacteria</taxon>
        <taxon>Bacillati</taxon>
        <taxon>Bacillota</taxon>
        <taxon>Clostridia</taxon>
        <taxon>Eubacteriales</taxon>
        <taxon>Oscillospiraceae</taxon>
        <taxon>Ruminiclostridium</taxon>
    </lineage>
</organism>
<keyword evidence="3" id="KW-0276">Fatty acid metabolism</keyword>
<evidence type="ECO:0000256" key="1">
    <source>
        <dbReference type="ARBA" id="ARBA00006432"/>
    </source>
</evidence>
<dbReference type="OrthoDB" id="9803968at2"/>
<dbReference type="PROSITE" id="PS00455">
    <property type="entry name" value="AMP_BINDING"/>
    <property type="match status" value="1"/>
</dbReference>
<feature type="domain" description="AMP-dependent synthetase/ligase" evidence="5">
    <location>
        <begin position="24"/>
        <end position="410"/>
    </location>
</feature>
<reference evidence="7 8" key="1">
    <citation type="submission" date="2018-06" db="EMBL/GenBank/DDBJ databases">
        <title>Genomic Encyclopedia of Type Strains, Phase I: the one thousand microbial genomes (KMG-I) project.</title>
        <authorList>
            <person name="Kyrpides N."/>
        </authorList>
    </citation>
    <scope>NUCLEOTIDE SEQUENCE [LARGE SCALE GENOMIC DNA]</scope>
    <source>
        <strain evidence="7 8">DSM 19573</strain>
    </source>
</reference>
<dbReference type="GO" id="GO:0070566">
    <property type="term" value="F:adenylyltransferase activity"/>
    <property type="evidence" value="ECO:0007669"/>
    <property type="project" value="TreeGrafter"/>
</dbReference>
<dbReference type="InterPro" id="IPR045851">
    <property type="entry name" value="AMP-bd_C_sf"/>
</dbReference>
<keyword evidence="2 7" id="KW-0436">Ligase</keyword>
<evidence type="ECO:0000259" key="5">
    <source>
        <dbReference type="Pfam" id="PF00501"/>
    </source>
</evidence>
<dbReference type="InterPro" id="IPR000873">
    <property type="entry name" value="AMP-dep_synth/lig_dom"/>
</dbReference>
<dbReference type="InterPro" id="IPR025110">
    <property type="entry name" value="AMP-bd_C"/>
</dbReference>
<dbReference type="Proteomes" id="UP000248132">
    <property type="component" value="Unassembled WGS sequence"/>
</dbReference>
<sequence>MAENIVDILCRRSKNKPDGKLFTHIVDGEDQEESLTAGELDRKARRVGALLQKLIKDRQPVILIYPMGLENIVGLIGCLYGGQIVVQVNVPDANEASIKKLNGIIEDSGASTILTLVDVMENIKEYIKSDDLLSQMTWVITDKLPESLEEEWKPVDVDFDDPVILQYTSGSTSEPKGVMTSYRNIIAIAEMIIEYDHIMSEESVILMWVPFVHNMGMIIGILVQIYRGNHYVFMQPGHFLQKPIRWLKAIQKYKAVNTVAPNFSFDLCTKLITEKQKESLDLSSLQVVSSGSEPIRIEAFNGFADAFKKCGLRREILAAGYGLTEATVLVSSNYYPDGLRYLSLDAKALQDNEVRLVADDDINCVKYVSNGTKHGDEEVCIVSTDTFEKLPDLTIGEIWVAGSNVSKGYWKNEEKTKETFGFKISNDTRDYLRTGDLGFLYNGDLFITGRIKDLLVIRGKNHYPQDLEWTAGCCHPDLNQKWGAAFSVEKNQQEVAVILYEIKEDRMNEANPQEIVNVIRKEISKKHQLELDAVYLLNPGMLPKTRNNKVTRSKGKELYLEQKLSVYYKWEKDEV</sequence>
<evidence type="ECO:0000256" key="2">
    <source>
        <dbReference type="ARBA" id="ARBA00022598"/>
    </source>
</evidence>
<dbReference type="PANTHER" id="PTHR22754:SF32">
    <property type="entry name" value="DISCO-INTERACTING PROTEIN 2"/>
    <property type="match status" value="1"/>
</dbReference>
<name>A0A318XKA5_9FIRM</name>
<dbReference type="Gene3D" id="3.40.50.12780">
    <property type="entry name" value="N-terminal domain of ligase-like"/>
    <property type="match status" value="1"/>
</dbReference>
<dbReference type="CDD" id="cd05931">
    <property type="entry name" value="FAAL"/>
    <property type="match status" value="1"/>
</dbReference>
<gene>
    <name evidence="7" type="ORF">LY28_03414</name>
</gene>
<evidence type="ECO:0000259" key="6">
    <source>
        <dbReference type="Pfam" id="PF23024"/>
    </source>
</evidence>
<dbReference type="GO" id="GO:0016874">
    <property type="term" value="F:ligase activity"/>
    <property type="evidence" value="ECO:0007669"/>
    <property type="project" value="UniProtKB-KW"/>
</dbReference>
<dbReference type="RefSeq" id="WP_110463372.1">
    <property type="nucleotide sequence ID" value="NZ_QKMR01000027.1"/>
</dbReference>
<dbReference type="InterPro" id="IPR042099">
    <property type="entry name" value="ANL_N_sf"/>
</dbReference>
<dbReference type="Pfam" id="PF00501">
    <property type="entry name" value="AMP-binding"/>
    <property type="match status" value="1"/>
</dbReference>
<evidence type="ECO:0000256" key="4">
    <source>
        <dbReference type="ARBA" id="ARBA00023098"/>
    </source>
</evidence>
<comment type="caution">
    <text evidence="7">The sequence shown here is derived from an EMBL/GenBank/DDBJ whole genome shotgun (WGS) entry which is preliminary data.</text>
</comment>
<feature type="domain" description="AMP-binding enzyme C-terminal" evidence="6">
    <location>
        <begin position="453"/>
        <end position="566"/>
    </location>
</feature>
<evidence type="ECO:0000313" key="8">
    <source>
        <dbReference type="Proteomes" id="UP000248132"/>
    </source>
</evidence>
<keyword evidence="8" id="KW-1185">Reference proteome</keyword>
<dbReference type="Pfam" id="PF23024">
    <property type="entry name" value="AMP-dom_DIP2-like"/>
    <property type="match status" value="1"/>
</dbReference>
<proteinExistence type="inferred from homology"/>
<comment type="similarity">
    <text evidence="1">Belongs to the ATP-dependent AMP-binding enzyme family.</text>
</comment>
<evidence type="ECO:0000313" key="7">
    <source>
        <dbReference type="EMBL" id="PYG84956.1"/>
    </source>
</evidence>
<dbReference type="GO" id="GO:0005886">
    <property type="term" value="C:plasma membrane"/>
    <property type="evidence" value="ECO:0007669"/>
    <property type="project" value="TreeGrafter"/>
</dbReference>
<dbReference type="InterPro" id="IPR020845">
    <property type="entry name" value="AMP-binding_CS"/>
</dbReference>
<dbReference type="FunFam" id="3.40.50.12780:FF:000013">
    <property type="entry name" value="Long-chain-fatty-acid--AMP ligase FadD32"/>
    <property type="match status" value="1"/>
</dbReference>
<accession>A0A318XKA5</accession>
<dbReference type="EMBL" id="QKMR01000027">
    <property type="protein sequence ID" value="PYG84956.1"/>
    <property type="molecule type" value="Genomic_DNA"/>
</dbReference>
<protein>
    <submittedName>
        <fullName evidence="7">Acyl-CoA synthetase (AMP-forming)/AMP-acid ligase II</fullName>
    </submittedName>
</protein>
<dbReference type="SUPFAM" id="SSF56801">
    <property type="entry name" value="Acetyl-CoA synthetase-like"/>
    <property type="match status" value="1"/>
</dbReference>
<evidence type="ECO:0000256" key="3">
    <source>
        <dbReference type="ARBA" id="ARBA00022832"/>
    </source>
</evidence>